<reference evidence="3" key="1">
    <citation type="journal article" date="2016" name="Nature">
        <title>The genome of the seagrass Zostera marina reveals angiosperm adaptation to the sea.</title>
        <authorList>
            <person name="Olsen J.L."/>
            <person name="Rouze P."/>
            <person name="Verhelst B."/>
            <person name="Lin Y.-C."/>
            <person name="Bayer T."/>
            <person name="Collen J."/>
            <person name="Dattolo E."/>
            <person name="De Paoli E."/>
            <person name="Dittami S."/>
            <person name="Maumus F."/>
            <person name="Michel G."/>
            <person name="Kersting A."/>
            <person name="Lauritano C."/>
            <person name="Lohaus R."/>
            <person name="Toepel M."/>
            <person name="Tonon T."/>
            <person name="Vanneste K."/>
            <person name="Amirebrahimi M."/>
            <person name="Brakel J."/>
            <person name="Bostroem C."/>
            <person name="Chovatia M."/>
            <person name="Grimwood J."/>
            <person name="Jenkins J.W."/>
            <person name="Jueterbock A."/>
            <person name="Mraz A."/>
            <person name="Stam W.T."/>
            <person name="Tice H."/>
            <person name="Bornberg-Bauer E."/>
            <person name="Green P.J."/>
            <person name="Pearson G.A."/>
            <person name="Procaccini G."/>
            <person name="Duarte C.M."/>
            <person name="Schmutz J."/>
            <person name="Reusch T.B.H."/>
            <person name="Van de Peer Y."/>
        </authorList>
    </citation>
    <scope>NUCLEOTIDE SEQUENCE [LARGE SCALE GENOMIC DNA]</scope>
    <source>
        <strain evidence="3">cv. Finnish</strain>
    </source>
</reference>
<dbReference type="AlphaFoldDB" id="A0A0K9PWV5"/>
<dbReference type="Proteomes" id="UP000036987">
    <property type="component" value="Unassembled WGS sequence"/>
</dbReference>
<proteinExistence type="predicted"/>
<comment type="caution">
    <text evidence="2">The sequence shown here is derived from an EMBL/GenBank/DDBJ whole genome shotgun (WGS) entry which is preliminary data.</text>
</comment>
<feature type="compositionally biased region" description="Basic and acidic residues" evidence="1">
    <location>
        <begin position="21"/>
        <end position="34"/>
    </location>
</feature>
<feature type="region of interest" description="Disordered" evidence="1">
    <location>
        <begin position="78"/>
        <end position="130"/>
    </location>
</feature>
<accession>A0A0K9PWV5</accession>
<protein>
    <submittedName>
        <fullName evidence="2">Uncharacterized protein</fullName>
    </submittedName>
</protein>
<evidence type="ECO:0000313" key="2">
    <source>
        <dbReference type="EMBL" id="KMZ72717.1"/>
    </source>
</evidence>
<dbReference type="EMBL" id="LFYR01000620">
    <property type="protein sequence ID" value="KMZ72717.1"/>
    <property type="molecule type" value="Genomic_DNA"/>
</dbReference>
<dbReference type="PANTHER" id="PTHR33472:SF28">
    <property type="entry name" value="BROMO AND FHA DOMAIN-CONTAINING PROTEIN DDB_G0267958"/>
    <property type="match status" value="1"/>
</dbReference>
<name>A0A0K9PWV5_ZOSMR</name>
<organism evidence="2 3">
    <name type="scientific">Zostera marina</name>
    <name type="common">Eelgrass</name>
    <dbReference type="NCBI Taxonomy" id="29655"/>
    <lineage>
        <taxon>Eukaryota</taxon>
        <taxon>Viridiplantae</taxon>
        <taxon>Streptophyta</taxon>
        <taxon>Embryophyta</taxon>
        <taxon>Tracheophyta</taxon>
        <taxon>Spermatophyta</taxon>
        <taxon>Magnoliopsida</taxon>
        <taxon>Liliopsida</taxon>
        <taxon>Zosteraceae</taxon>
        <taxon>Zostera</taxon>
    </lineage>
</organism>
<sequence>MVINNHHGNHPTAASASEITQVKKEEKSNDDRSESMITPIRASINSNTQSINNSILQNSSCTERSPGVYFILTDPKHAKSKSTCEDSSQLTHKPKSTPIVKAQRVMHHPTPSRRRGLKGLLAESSDSSDV</sequence>
<evidence type="ECO:0000256" key="1">
    <source>
        <dbReference type="SAM" id="MobiDB-lite"/>
    </source>
</evidence>
<dbReference type="PANTHER" id="PTHR33472">
    <property type="entry name" value="OS01G0106600 PROTEIN"/>
    <property type="match status" value="1"/>
</dbReference>
<gene>
    <name evidence="2" type="ORF">ZOSMA_15G00550</name>
</gene>
<keyword evidence="3" id="KW-1185">Reference proteome</keyword>
<feature type="compositionally biased region" description="Basic residues" evidence="1">
    <location>
        <begin position="104"/>
        <end position="117"/>
    </location>
</feature>
<feature type="region of interest" description="Disordered" evidence="1">
    <location>
        <begin position="1"/>
        <end position="46"/>
    </location>
</feature>
<evidence type="ECO:0000313" key="3">
    <source>
        <dbReference type="Proteomes" id="UP000036987"/>
    </source>
</evidence>
<dbReference type="OrthoDB" id="1709592at2759"/>